<evidence type="ECO:0000313" key="2">
    <source>
        <dbReference type="EMBL" id="MFC3150613.1"/>
    </source>
</evidence>
<keyword evidence="3" id="KW-1185">Reference proteome</keyword>
<evidence type="ECO:0000313" key="3">
    <source>
        <dbReference type="Proteomes" id="UP001595476"/>
    </source>
</evidence>
<name>A0ABV7HD58_9GAMM</name>
<dbReference type="Pfam" id="PF09961">
    <property type="entry name" value="DUF2195"/>
    <property type="match status" value="1"/>
</dbReference>
<protein>
    <submittedName>
        <fullName evidence="2">DUF2195 family protein</fullName>
    </submittedName>
</protein>
<keyword evidence="1" id="KW-0732">Signal</keyword>
<organism evidence="2 3">
    <name type="scientific">Litoribrevibacter euphylliae</name>
    <dbReference type="NCBI Taxonomy" id="1834034"/>
    <lineage>
        <taxon>Bacteria</taxon>
        <taxon>Pseudomonadati</taxon>
        <taxon>Pseudomonadota</taxon>
        <taxon>Gammaproteobacteria</taxon>
        <taxon>Oceanospirillales</taxon>
        <taxon>Oceanospirillaceae</taxon>
        <taxon>Litoribrevibacter</taxon>
    </lineage>
</organism>
<accession>A0ABV7HD58</accession>
<evidence type="ECO:0000256" key="1">
    <source>
        <dbReference type="SAM" id="SignalP"/>
    </source>
</evidence>
<sequence length="126" mass="13824">MAVPMFANLRAFFLSCGLIFSSLVTANEQQVLLENGLEKCVKAGAITLSERNNLLLAETDLTLLQSIGYCGCKSAVASYAVVDDEELIRHEMFILKDSRRMSFVISNDILRDSEVSGVNVRLSCGN</sequence>
<dbReference type="InterPro" id="IPR018696">
    <property type="entry name" value="DUF2195"/>
</dbReference>
<dbReference type="Proteomes" id="UP001595476">
    <property type="component" value="Unassembled WGS sequence"/>
</dbReference>
<reference evidence="3" key="1">
    <citation type="journal article" date="2019" name="Int. J. Syst. Evol. Microbiol.">
        <title>The Global Catalogue of Microorganisms (GCM) 10K type strain sequencing project: providing services to taxonomists for standard genome sequencing and annotation.</title>
        <authorList>
            <consortium name="The Broad Institute Genomics Platform"/>
            <consortium name="The Broad Institute Genome Sequencing Center for Infectious Disease"/>
            <person name="Wu L."/>
            <person name="Ma J."/>
        </authorList>
    </citation>
    <scope>NUCLEOTIDE SEQUENCE [LARGE SCALE GENOMIC DNA]</scope>
    <source>
        <strain evidence="3">KCTC 52438</strain>
    </source>
</reference>
<feature type="signal peptide" evidence="1">
    <location>
        <begin position="1"/>
        <end position="26"/>
    </location>
</feature>
<gene>
    <name evidence="2" type="ORF">ACFOEK_06225</name>
</gene>
<feature type="chain" id="PRO_5047420442" evidence="1">
    <location>
        <begin position="27"/>
        <end position="126"/>
    </location>
</feature>
<dbReference type="EMBL" id="JBHRSZ010000002">
    <property type="protein sequence ID" value="MFC3150613.1"/>
    <property type="molecule type" value="Genomic_DNA"/>
</dbReference>
<comment type="caution">
    <text evidence="2">The sequence shown here is derived from an EMBL/GenBank/DDBJ whole genome shotgun (WGS) entry which is preliminary data.</text>
</comment>
<proteinExistence type="predicted"/>